<keyword evidence="3" id="KW-0175">Coiled coil</keyword>
<feature type="signal peptide" evidence="4">
    <location>
        <begin position="1"/>
        <end position="27"/>
    </location>
</feature>
<dbReference type="RefSeq" id="WP_076712698.1">
    <property type="nucleotide sequence ID" value="NZ_MOEN01000008.1"/>
</dbReference>
<evidence type="ECO:0000256" key="3">
    <source>
        <dbReference type="SAM" id="Coils"/>
    </source>
</evidence>
<comment type="caution">
    <text evidence="5">The sequence shown here is derived from an EMBL/GenBank/DDBJ whole genome shotgun (WGS) entry which is preliminary data.</text>
</comment>
<reference evidence="5 6" key="1">
    <citation type="submission" date="2016-10" db="EMBL/GenBank/DDBJ databases">
        <title>Genome sequence of a sulfur-reducing bacterium Desulfurobacterium indicum K6013.</title>
        <authorList>
            <person name="Cao J."/>
            <person name="Shao Z."/>
            <person name="Alain K."/>
            <person name="Jebbar M."/>
        </authorList>
    </citation>
    <scope>NUCLEOTIDE SEQUENCE [LARGE SCALE GENOMIC DNA]</scope>
    <source>
        <strain evidence="5 6">K6013</strain>
    </source>
</reference>
<dbReference type="GO" id="GO:0051082">
    <property type="term" value="F:unfolded protein binding"/>
    <property type="evidence" value="ECO:0007669"/>
    <property type="project" value="InterPro"/>
</dbReference>
<dbReference type="GO" id="GO:0050821">
    <property type="term" value="P:protein stabilization"/>
    <property type="evidence" value="ECO:0007669"/>
    <property type="project" value="TreeGrafter"/>
</dbReference>
<dbReference type="SMART" id="SM00935">
    <property type="entry name" value="OmpH"/>
    <property type="match status" value="1"/>
</dbReference>
<dbReference type="EMBL" id="MOEN01000008">
    <property type="protein sequence ID" value="OMH40834.1"/>
    <property type="molecule type" value="Genomic_DNA"/>
</dbReference>
<sequence>MNRFKKLLIAMAGACVIFGMGTFKAKAEDFAVYYIDMQKIINESSQGKKAKAELESKIKKAESKLKKLAEEIEQIKKDLSSPLISKKTKQEKENEIQTKILQYRQLQQESQKLLSQLQRELTSKIVDDVFKVVKQYRKTHRIPMIVEKNEAGIISADPKYDLTDKILKLYSRAGK</sequence>
<comment type="similarity">
    <text evidence="1">Belongs to the Skp family.</text>
</comment>
<keyword evidence="6" id="KW-1185">Reference proteome</keyword>
<dbReference type="PANTHER" id="PTHR35089">
    <property type="entry name" value="CHAPERONE PROTEIN SKP"/>
    <property type="match status" value="1"/>
</dbReference>
<evidence type="ECO:0008006" key="7">
    <source>
        <dbReference type="Google" id="ProtNLM"/>
    </source>
</evidence>
<dbReference type="STRING" id="1914305.BLW93_03350"/>
<dbReference type="Proteomes" id="UP000187408">
    <property type="component" value="Unassembled WGS sequence"/>
</dbReference>
<dbReference type="OrthoDB" id="15004at2"/>
<feature type="coiled-coil region" evidence="3">
    <location>
        <begin position="44"/>
        <end position="123"/>
    </location>
</feature>
<dbReference type="AlphaFoldDB" id="A0A1R1MMB8"/>
<dbReference type="Gene3D" id="3.30.910.20">
    <property type="entry name" value="Skp domain"/>
    <property type="match status" value="1"/>
</dbReference>
<evidence type="ECO:0000256" key="1">
    <source>
        <dbReference type="ARBA" id="ARBA00009091"/>
    </source>
</evidence>
<dbReference type="GO" id="GO:0005829">
    <property type="term" value="C:cytosol"/>
    <property type="evidence" value="ECO:0007669"/>
    <property type="project" value="TreeGrafter"/>
</dbReference>
<dbReference type="InterPro" id="IPR005632">
    <property type="entry name" value="Chaperone_Skp"/>
</dbReference>
<accession>A0A1R1MMB8</accession>
<keyword evidence="2 4" id="KW-0732">Signal</keyword>
<organism evidence="5 6">
    <name type="scientific">Desulfurobacterium indicum</name>
    <dbReference type="NCBI Taxonomy" id="1914305"/>
    <lineage>
        <taxon>Bacteria</taxon>
        <taxon>Pseudomonadati</taxon>
        <taxon>Aquificota</taxon>
        <taxon>Aquificia</taxon>
        <taxon>Desulfurobacteriales</taxon>
        <taxon>Desulfurobacteriaceae</taxon>
        <taxon>Desulfurobacterium</taxon>
    </lineage>
</organism>
<protein>
    <recommendedName>
        <fullName evidence="7">Molecular chaperone Skp</fullName>
    </recommendedName>
</protein>
<dbReference type="Pfam" id="PF03938">
    <property type="entry name" value="OmpH"/>
    <property type="match status" value="1"/>
</dbReference>
<name>A0A1R1MMB8_9BACT</name>
<dbReference type="PANTHER" id="PTHR35089:SF1">
    <property type="entry name" value="CHAPERONE PROTEIN SKP"/>
    <property type="match status" value="1"/>
</dbReference>
<dbReference type="SUPFAM" id="SSF111384">
    <property type="entry name" value="OmpH-like"/>
    <property type="match status" value="1"/>
</dbReference>
<evidence type="ECO:0000313" key="5">
    <source>
        <dbReference type="EMBL" id="OMH40834.1"/>
    </source>
</evidence>
<proteinExistence type="inferred from homology"/>
<evidence type="ECO:0000256" key="4">
    <source>
        <dbReference type="SAM" id="SignalP"/>
    </source>
</evidence>
<dbReference type="InterPro" id="IPR024930">
    <property type="entry name" value="Skp_dom_sf"/>
</dbReference>
<gene>
    <name evidence="5" type="ORF">BLW93_03350</name>
</gene>
<feature type="chain" id="PRO_5013226640" description="Molecular chaperone Skp" evidence="4">
    <location>
        <begin position="28"/>
        <end position="175"/>
    </location>
</feature>
<evidence type="ECO:0000256" key="2">
    <source>
        <dbReference type="ARBA" id="ARBA00022729"/>
    </source>
</evidence>
<evidence type="ECO:0000313" key="6">
    <source>
        <dbReference type="Proteomes" id="UP000187408"/>
    </source>
</evidence>